<dbReference type="InterPro" id="IPR014942">
    <property type="entry name" value="AbiEii"/>
</dbReference>
<dbReference type="AlphaFoldDB" id="A0A1G7Q7L5"/>
<proteinExistence type="predicted"/>
<evidence type="ECO:0000313" key="2">
    <source>
        <dbReference type="Proteomes" id="UP000183812"/>
    </source>
</evidence>
<sequence>MAASKVVELFTRRHHNDILHVLRCLNGDFLRDAECYFGGGTAIVLELGEYRESVDIDFLCASQEGYRKLRQALWGRSDLAGYLRPGAELALLRDVRMDQYGIRTLISVGDVAIKFEIVREAGIGLTGEIDARYGVPVLSRDHMLAEKLLANADRWNDTGVLSRDILDLSMMMSRWGPIPDAAWAIAEGAYGDTVRKSYDKAVERIRNPEWLRKCMRDMAMDADLETEILAVHGGPVSPV</sequence>
<organism evidence="1 2">
    <name type="scientific">Rhodobacter capsulatus</name>
    <name type="common">Rhodopseudomonas capsulata</name>
    <dbReference type="NCBI Taxonomy" id="1061"/>
    <lineage>
        <taxon>Bacteria</taxon>
        <taxon>Pseudomonadati</taxon>
        <taxon>Pseudomonadota</taxon>
        <taxon>Alphaproteobacteria</taxon>
        <taxon>Rhodobacterales</taxon>
        <taxon>Rhodobacter group</taxon>
        <taxon>Rhodobacter</taxon>
    </lineage>
</organism>
<accession>A0A1G7Q7L5</accession>
<protein>
    <submittedName>
        <fullName evidence="1">Nucleotidyl transferase AbiEii toxin, Type IV TA system</fullName>
    </submittedName>
</protein>
<dbReference type="Proteomes" id="UP000183812">
    <property type="component" value="Unassembled WGS sequence"/>
</dbReference>
<dbReference type="RefSeq" id="WP_081348942.1">
    <property type="nucleotide sequence ID" value="NZ_CP119563.1"/>
</dbReference>
<evidence type="ECO:0000313" key="1">
    <source>
        <dbReference type="EMBL" id="SDF94522.1"/>
    </source>
</evidence>
<dbReference type="EMBL" id="FNAY01000022">
    <property type="protein sequence ID" value="SDF94522.1"/>
    <property type="molecule type" value="Genomic_DNA"/>
</dbReference>
<dbReference type="OrthoDB" id="5508069at2"/>
<name>A0A1G7Q7L5_RHOCA</name>
<keyword evidence="1" id="KW-0808">Transferase</keyword>
<dbReference type="GO" id="GO:0016740">
    <property type="term" value="F:transferase activity"/>
    <property type="evidence" value="ECO:0007669"/>
    <property type="project" value="UniProtKB-KW"/>
</dbReference>
<gene>
    <name evidence="1" type="ORF">SAMN04244550_03150</name>
</gene>
<dbReference type="Pfam" id="PF08843">
    <property type="entry name" value="AbiEii"/>
    <property type="match status" value="1"/>
</dbReference>
<reference evidence="1 2" key="1">
    <citation type="submission" date="2016-10" db="EMBL/GenBank/DDBJ databases">
        <authorList>
            <person name="de Groot N.N."/>
        </authorList>
    </citation>
    <scope>NUCLEOTIDE SEQUENCE [LARGE SCALE GENOMIC DNA]</scope>
    <source>
        <strain evidence="2">DSM 938 / 37b4</strain>
    </source>
</reference>